<comment type="caution">
    <text evidence="1">The sequence shown here is derived from an EMBL/GenBank/DDBJ whole genome shotgun (WGS) entry which is preliminary data.</text>
</comment>
<organism evidence="1 2">
    <name type="scientific">Candidatus Muproteobacteria bacterium RBG_16_64_11</name>
    <dbReference type="NCBI Taxonomy" id="1817758"/>
    <lineage>
        <taxon>Bacteria</taxon>
        <taxon>Pseudomonadati</taxon>
        <taxon>Pseudomonadota</taxon>
        <taxon>Candidatus Muproteobacteria</taxon>
    </lineage>
</organism>
<evidence type="ECO:0000313" key="1">
    <source>
        <dbReference type="EMBL" id="OGI43354.1"/>
    </source>
</evidence>
<dbReference type="EMBL" id="MFSS01000059">
    <property type="protein sequence ID" value="OGI43354.1"/>
    <property type="molecule type" value="Genomic_DNA"/>
</dbReference>
<sequence length="219" mass="24166">MLTACAWAPRATLLEFSEQEGGGEPYATRMLVVDDYLRIDDGQGSDGFILLDRPARTIYSVSHADKTVLVIAPRKIELAPPAVFEHAVERDDEPYPQVAGKPVRRYTLTTNKQRCVEVFAADGLLPGAVAALREYQEILAGEQAFTAARRPKELQDDCALAADVFVPARHLAFGFPVKQTNSTGKARDLIDFRTGVAAEPGLFELPAGYRRYSLSERLR</sequence>
<proteinExistence type="predicted"/>
<accession>A0A1F6TE21</accession>
<dbReference type="Proteomes" id="UP000177925">
    <property type="component" value="Unassembled WGS sequence"/>
</dbReference>
<reference evidence="1 2" key="1">
    <citation type="journal article" date="2016" name="Nat. Commun.">
        <title>Thousands of microbial genomes shed light on interconnected biogeochemical processes in an aquifer system.</title>
        <authorList>
            <person name="Anantharaman K."/>
            <person name="Brown C.T."/>
            <person name="Hug L.A."/>
            <person name="Sharon I."/>
            <person name="Castelle C.J."/>
            <person name="Probst A.J."/>
            <person name="Thomas B.C."/>
            <person name="Singh A."/>
            <person name="Wilkins M.J."/>
            <person name="Karaoz U."/>
            <person name="Brodie E.L."/>
            <person name="Williams K.H."/>
            <person name="Hubbard S.S."/>
            <person name="Banfield J.F."/>
        </authorList>
    </citation>
    <scope>NUCLEOTIDE SEQUENCE [LARGE SCALE GENOMIC DNA]</scope>
</reference>
<protein>
    <recommendedName>
        <fullName evidence="3">DUF4412 domain-containing protein</fullName>
    </recommendedName>
</protein>
<name>A0A1F6TE21_9PROT</name>
<evidence type="ECO:0008006" key="3">
    <source>
        <dbReference type="Google" id="ProtNLM"/>
    </source>
</evidence>
<dbReference type="AlphaFoldDB" id="A0A1F6TE21"/>
<evidence type="ECO:0000313" key="2">
    <source>
        <dbReference type="Proteomes" id="UP000177925"/>
    </source>
</evidence>
<gene>
    <name evidence="1" type="ORF">A2150_00765</name>
</gene>